<name>X0PHU9_9LACO</name>
<evidence type="ECO:0000313" key="2">
    <source>
        <dbReference type="Proteomes" id="UP000051236"/>
    </source>
</evidence>
<sequence length="68" mass="7846">MKQSERAALEILKAAFTDPDLESYVFTIQDCFADETDQLAKDNPKLEDYLNDIIPEFTEAYDNRQPVT</sequence>
<dbReference type="PATRIC" id="fig|1423734.3.peg.2800"/>
<dbReference type="Proteomes" id="UP000051236">
    <property type="component" value="Unassembled WGS sequence"/>
</dbReference>
<accession>X0PHU9</accession>
<dbReference type="AlphaFoldDB" id="X0PHU9"/>
<comment type="caution">
    <text evidence="1">The sequence shown here is derived from an EMBL/GenBank/DDBJ whole genome shotgun (WGS) entry which is preliminary data.</text>
</comment>
<keyword evidence="2" id="KW-1185">Reference proteome</keyword>
<dbReference type="RefSeq" id="WP_035455513.1">
    <property type="nucleotide sequence ID" value="NZ_AZGA01000048.1"/>
</dbReference>
<gene>
    <name evidence="1" type="ORF">FC83_GL002755</name>
</gene>
<proteinExistence type="predicted"/>
<evidence type="ECO:0000313" key="1">
    <source>
        <dbReference type="EMBL" id="KRM33572.1"/>
    </source>
</evidence>
<dbReference type="OrthoDB" id="9943035at2"/>
<organism evidence="1 2">
    <name type="scientific">Agrilactobacillus composti DSM 18527 = JCM 14202</name>
    <dbReference type="NCBI Taxonomy" id="1423734"/>
    <lineage>
        <taxon>Bacteria</taxon>
        <taxon>Bacillati</taxon>
        <taxon>Bacillota</taxon>
        <taxon>Bacilli</taxon>
        <taxon>Lactobacillales</taxon>
        <taxon>Lactobacillaceae</taxon>
        <taxon>Agrilactobacillus</taxon>
    </lineage>
</organism>
<reference evidence="1 2" key="1">
    <citation type="journal article" date="2015" name="Genome Announc.">
        <title>Expanding the biotechnology potential of lactobacilli through comparative genomics of 213 strains and associated genera.</title>
        <authorList>
            <person name="Sun Z."/>
            <person name="Harris H.M."/>
            <person name="McCann A."/>
            <person name="Guo C."/>
            <person name="Argimon S."/>
            <person name="Zhang W."/>
            <person name="Yang X."/>
            <person name="Jeffery I.B."/>
            <person name="Cooney J.C."/>
            <person name="Kagawa T.F."/>
            <person name="Liu W."/>
            <person name="Song Y."/>
            <person name="Salvetti E."/>
            <person name="Wrobel A."/>
            <person name="Rasinkangas P."/>
            <person name="Parkhill J."/>
            <person name="Rea M.C."/>
            <person name="O'Sullivan O."/>
            <person name="Ritari J."/>
            <person name="Douillard F.P."/>
            <person name="Paul Ross R."/>
            <person name="Yang R."/>
            <person name="Briner A.E."/>
            <person name="Felis G.E."/>
            <person name="de Vos W.M."/>
            <person name="Barrangou R."/>
            <person name="Klaenhammer T.R."/>
            <person name="Caufield P.W."/>
            <person name="Cui Y."/>
            <person name="Zhang H."/>
            <person name="O'Toole P.W."/>
        </authorList>
    </citation>
    <scope>NUCLEOTIDE SEQUENCE [LARGE SCALE GENOMIC DNA]</scope>
    <source>
        <strain evidence="1 2">DSM 18527</strain>
    </source>
</reference>
<dbReference type="EMBL" id="AZGA01000048">
    <property type="protein sequence ID" value="KRM33572.1"/>
    <property type="molecule type" value="Genomic_DNA"/>
</dbReference>
<protein>
    <submittedName>
        <fullName evidence="1">Uncharacterized protein</fullName>
    </submittedName>
</protein>